<evidence type="ECO:0000313" key="2">
    <source>
        <dbReference type="EMBL" id="KRO82563.1"/>
    </source>
</evidence>
<feature type="domain" description="YhdP central" evidence="1">
    <location>
        <begin position="11"/>
        <end position="1379"/>
    </location>
</feature>
<dbReference type="PANTHER" id="PTHR38690">
    <property type="entry name" value="PROTEASE-RELATED"/>
    <property type="match status" value="1"/>
</dbReference>
<dbReference type="Pfam" id="PF13116">
    <property type="entry name" value="YhdP"/>
    <property type="match status" value="1"/>
</dbReference>
<evidence type="ECO:0000259" key="1">
    <source>
        <dbReference type="Pfam" id="PF13116"/>
    </source>
</evidence>
<dbReference type="PANTHER" id="PTHR38690:SF1">
    <property type="entry name" value="PROTEASE"/>
    <property type="match status" value="1"/>
</dbReference>
<dbReference type="EMBL" id="LICD01000035">
    <property type="protein sequence ID" value="KRO82563.1"/>
    <property type="molecule type" value="Genomic_DNA"/>
</dbReference>
<dbReference type="InterPro" id="IPR011836">
    <property type="entry name" value="YhdP"/>
</dbReference>
<dbReference type="InterPro" id="IPR025263">
    <property type="entry name" value="YhdP_central"/>
</dbReference>
<protein>
    <recommendedName>
        <fullName evidence="1">YhdP central domain-containing protein</fullName>
    </recommendedName>
</protein>
<dbReference type="Proteomes" id="UP000051242">
    <property type="component" value="Unassembled WGS sequence"/>
</dbReference>
<name>A0A0R2TBM6_9GAMM</name>
<accession>A0A0R2TBM6</accession>
<proteinExistence type="predicted"/>
<evidence type="ECO:0000313" key="3">
    <source>
        <dbReference type="Proteomes" id="UP000051242"/>
    </source>
</evidence>
<organism evidence="2 3">
    <name type="scientific">OM182 bacterium BACL3 MAG-120619-bin3</name>
    <dbReference type="NCBI Taxonomy" id="1655593"/>
    <lineage>
        <taxon>Bacteria</taxon>
        <taxon>Pseudomonadati</taxon>
        <taxon>Pseudomonadota</taxon>
        <taxon>Gammaproteobacteria</taxon>
        <taxon>OMG group</taxon>
        <taxon>OM182 clade</taxon>
    </lineage>
</organism>
<gene>
    <name evidence="2" type="ORF">ABR85_07625</name>
</gene>
<comment type="caution">
    <text evidence="2">The sequence shown here is derived from an EMBL/GenBank/DDBJ whole genome shotgun (WGS) entry which is preliminary data.</text>
</comment>
<sequence>MFFNVVFGIGRLLRRLLIVGIVALAAYVSAGRQFMPAVADYTQFVEEKVFELTGLPVNIASLTGSFSGFNPTIQVSGLSLLVTEAQIGTATESGGLVFDRAMLTLDVLASLWQRRWVLEEFEVADLDVALRQSPRGVWQLRGVSGTTPQRVDMDELYSILLGVSYLQLSDVALRLEPNTGAPVVVDVIDARIQNRDSDHVFLFDARIDGVRQPLQFSYEGTGATLADASAYAYANIPSGDYLPLLDSLLPASIQPALAGVTTLNAGGEIWLELSNGKLVEATATLDIESLELQRPSAREAQTTELSSFRSVATIRQSDESVQAGGLGPRFEFVIQANQGKWDGEEWGTFSAGFVLRQDGELELRADSLDLARILSLTQRMANAGFIPLTQSQLATMNTLSPRGLLSNLSVTLTGQEKAASPLEALSGPIQKLSLRANTEGGAVDSLGAIPMLDGVTGYLEIEYDGETQSASGFAEIDTPSLQMNLPNIYTRDWSYDYVNGRIDFLSLFNAGLDLRLSSNTVVAESESTKGRVQFSSHLVRPLEGVPESTIELLIGVEQMSADDRYYYLPDGPRIESGLKTTMSWVGGAALGGTFFDSGAIFRGSTLPGADPATKTFQSFYRLRDGTIRYADGWPVIEEVEAFVATADNLIDVVVTAGQSHGLQLSGAKGSVRPDIDEDGELRNKLVVEGGAAGLTQQAIDFLIASPLPEGLTTTVSNWRAEGDAEMAIDVEMLLGAGTGVDVRTELLIDENKLALLDYGLNVSGLSGRVVFDTRTGLDSDALRGEIFDSPLAMQLGSVQADRVIETITLAANGSVAPEQLADLALTSPLVDAMLQQAEGVLEYQGLLSIEQGSESLYPTTLTVQSTLEGVAIVGPDPLTKEATDAIDFDLSLGFGESGQWHRGKVGKRLAFDLSFNDETLTQGLVFLGESPTQLSVLKQNPYDGLVVLGSLPAADFEQWEGFVAKFSENLQTLAAQQGEADDSSYGVEAFASNLGFVDIAVDEFGLLGQSFANQSLRVRPNIESKNWLVDLAGPELEGHVEVPFAEGEMLVALQKLRLAGDESSTIGPQRKVENATDAAPIDSLAELDPRLFPAMRFSAREIVIGDSPYGSWRFRLQPDATGAGFSALAFDFRGLQLEAQQLAVERIDNWTEPDAANADSLPQPVLAPSFYWHFDGENHRSEFSGRLHVADLGEVLRANGYAPSLESNAGDFDSQLEWPGTPAFFDAEYLSGEIKIDIKEGRFLQGSGGAGALKLISILNFDAIMRRLRFSDDLLRSGLAFEQIDGHLLLDEGLVQIQDRLVISGPSSLYQITGDVDLVAETIIGEMYVTLPVSDNIPWLGLLTANIPIAVGAYLFDRIFGDQVDSLTSAAYTLDGPWEGLEPQFKQAFGSPAVPEASAPIRNP</sequence>
<reference evidence="2 3" key="1">
    <citation type="submission" date="2015-10" db="EMBL/GenBank/DDBJ databases">
        <title>Metagenome-Assembled Genomes uncover a global brackish microbiome.</title>
        <authorList>
            <person name="Hugerth L.W."/>
            <person name="Larsson J."/>
            <person name="Alneberg J."/>
            <person name="Lindh M.V."/>
            <person name="Legrand C."/>
            <person name="Pinhassi J."/>
            <person name="Andersson A.F."/>
        </authorList>
    </citation>
    <scope>NUCLEOTIDE SEQUENCE [LARGE SCALE GENOMIC DNA]</scope>
    <source>
        <strain evidence="2">BACL22 MAG-120619-bin3</strain>
    </source>
</reference>